<name>A0A8S3RSJ5_MYTED</name>
<feature type="repeat" description="ANK" evidence="3">
    <location>
        <begin position="844"/>
        <end position="876"/>
    </location>
</feature>
<feature type="repeat" description="ANK" evidence="3">
    <location>
        <begin position="1358"/>
        <end position="1390"/>
    </location>
</feature>
<dbReference type="PRINTS" id="PR01415">
    <property type="entry name" value="ANKYRIN"/>
</dbReference>
<dbReference type="PROSITE" id="PS50088">
    <property type="entry name" value="ANK_REPEAT"/>
    <property type="match status" value="20"/>
</dbReference>
<feature type="repeat" description="ANK" evidence="3">
    <location>
        <begin position="1424"/>
        <end position="1456"/>
    </location>
</feature>
<dbReference type="Pfam" id="PF20720">
    <property type="entry name" value="nSTAND3"/>
    <property type="match status" value="1"/>
</dbReference>
<keyword evidence="2 3" id="KW-0040">ANK repeat</keyword>
<feature type="repeat" description="ANK" evidence="3">
    <location>
        <begin position="1391"/>
        <end position="1423"/>
    </location>
</feature>
<dbReference type="InterPro" id="IPR027417">
    <property type="entry name" value="P-loop_NTPase"/>
</dbReference>
<feature type="repeat" description="ANK" evidence="3">
    <location>
        <begin position="1009"/>
        <end position="1041"/>
    </location>
</feature>
<dbReference type="PANTHER" id="PTHR24123">
    <property type="entry name" value="ANKYRIN REPEAT-CONTAINING"/>
    <property type="match status" value="1"/>
</dbReference>
<proteinExistence type="predicted"/>
<feature type="repeat" description="ANK" evidence="3">
    <location>
        <begin position="1457"/>
        <end position="1489"/>
    </location>
</feature>
<feature type="repeat" description="ANK" evidence="3">
    <location>
        <begin position="1174"/>
        <end position="1206"/>
    </location>
</feature>
<evidence type="ECO:0000256" key="2">
    <source>
        <dbReference type="ARBA" id="ARBA00023043"/>
    </source>
</evidence>
<sequence>MRSTEYILTSSFYLERKSDVKLDSLFLITTQKINMGTRTNHLDAIKEIEKVPVIPPEVIGNSPFELSTITDEELYYLKFTNLMLRLAPRAMRVLFDKKFPPDQLCSRLNQYKHVLQHLTKKNVIFNFHWEEVMFPPSGNSQVKSSLFDLSLQFLLIQHLTYIKVQNVLPPDPDTSVEKSVSTIYYYYNYINSKVKTSMRLDEFERHWGTITKAVEYIAGKVSKDECDVFKRADLDSVYVSLLVKLIDVRKTIMSNPEIPHQTMEKLMVICGKVETLKRKDFEYIIEDIRNLMDEVSRGDDSLSNKMHDIILEWKTLDARFVETKATKSISQTIKDHKVVVLVGNSGIGKSFTLQHNALSFLRNGFELIPVTNPNDILNIKQNERKNFYYIEDIFGNCNMNLSMLELWEDSEDAIISELRDCPDSKFVITIHSNVYGNKNARNILINLGAIECNMSSDELSLSLNEFQLIWNSYNQRMELDKMFGKALPVDYFPLICRLFHQKRDTSMEIDFIRSPYENIVKYMNALYKNDEYCYFFMLLLILLNNKIKREYITNTENKAKMQSIFQMCFKTTSTTMPSFSSYIIHGIKNLKGLFIQESKKEYTVSHIKMFEVLCRYFGEKHTDCILEYGDSDVVYSRVVLCTFAVPLCERVGITIDFNHDKSFVERMIKDLKEGKSWDVFSCLQMTNESFRKHFISYLSKTSKMMDIHTHNIDSVYVASKLGYHDIVEFFVTTQGRNLSSGISSNGKTSLWAASYSGHQDIVKLLLKNHADVNQETLTEETPIYAACKQSHLDILENLIEHYGDVNQPQKEGITPLFIACKKQNKEIARILLEKGANVDQPTRAGATPLHVSCFHQNSDLVEMLMNKKADANKTTDKGVTPLHVACYNGNKHITDILLVNFANVNQTMSGRVTPIYIASERGHTLLVKFLLTKYANINQATDEGYTPFYAASMNKHTDVIDVLHNEQSNTSVHSTTGFGQLYSACESGHINVVDWLLRHGIEVNQENEDGVTPLHISSYNGHLAVVSHLLNNNADINKITKSGVTALYMACHKGYLEDVQLLLKNNAEVNLAADFGYTPLYIACENGHTAIAALLLKNKADVNQTKKGGLSPLYIACRNGHTHVVHMLLEHFAFVNHVVEKGDTPLHIVCNNGHTPIVELLLCYHANINQCLPNGCTPLYVASENGHEGVVSLLLNNDADVNLCRTKGSSPLFISSMEGHDLVVKLLLNNHADNNHKDIVDLLLEYKANLTESDDTGITPLYLASTCGHMDVLDIMINSVKNDADVDIETKEGFTPLYAACKQNDIATVQYLLEKDADINHRSVAGLTPLNVACDNGYYDLAEYLLRYGADINTQNNVGMTPLYMACQDGNLEVIELLFKYRPDVNLATEKSSTPLYISSYNGNEEVVKILLDHNADINLSMVGGLTPLYVSCFNGHINVAELLLQYGADVNKSTFDKVTPLHIACDKNREDLVNLLLENNADVNLKNESGLTALDIAKNNRSIKLVEKLDQNATKHK</sequence>
<feature type="domain" description="Novel STAND NTPase 3" evidence="5">
    <location>
        <begin position="320"/>
        <end position="441"/>
    </location>
</feature>
<accession>A0A8S3RSJ5</accession>
<dbReference type="Gene3D" id="1.25.40.20">
    <property type="entry name" value="Ankyrin repeat-containing domain"/>
    <property type="match status" value="5"/>
</dbReference>
<feature type="repeat" description="ANK" evidence="3">
    <location>
        <begin position="1042"/>
        <end position="1074"/>
    </location>
</feature>
<dbReference type="Pfam" id="PF18738">
    <property type="entry name" value="HEPN_DZIP3"/>
    <property type="match status" value="1"/>
</dbReference>
<feature type="repeat" description="ANK" evidence="3">
    <location>
        <begin position="1325"/>
        <end position="1357"/>
    </location>
</feature>
<dbReference type="PANTHER" id="PTHR24123:SF33">
    <property type="entry name" value="PROTEIN HOS4"/>
    <property type="match status" value="1"/>
</dbReference>
<feature type="repeat" description="ANK" evidence="3">
    <location>
        <begin position="811"/>
        <end position="843"/>
    </location>
</feature>
<dbReference type="PROSITE" id="PS50297">
    <property type="entry name" value="ANK_REP_REGION"/>
    <property type="match status" value="18"/>
</dbReference>
<evidence type="ECO:0008006" key="8">
    <source>
        <dbReference type="Google" id="ProtNLM"/>
    </source>
</evidence>
<dbReference type="Proteomes" id="UP000683360">
    <property type="component" value="Unassembled WGS sequence"/>
</dbReference>
<organism evidence="6 7">
    <name type="scientific">Mytilus edulis</name>
    <name type="common">Blue mussel</name>
    <dbReference type="NCBI Taxonomy" id="6550"/>
    <lineage>
        <taxon>Eukaryota</taxon>
        <taxon>Metazoa</taxon>
        <taxon>Spiralia</taxon>
        <taxon>Lophotrochozoa</taxon>
        <taxon>Mollusca</taxon>
        <taxon>Bivalvia</taxon>
        <taxon>Autobranchia</taxon>
        <taxon>Pteriomorphia</taxon>
        <taxon>Mytilida</taxon>
        <taxon>Mytiloidea</taxon>
        <taxon>Mytilidae</taxon>
        <taxon>Mytilinae</taxon>
        <taxon>Mytilus</taxon>
    </lineage>
</organism>
<feature type="repeat" description="ANK" evidence="3">
    <location>
        <begin position="877"/>
        <end position="909"/>
    </location>
</feature>
<dbReference type="InterPro" id="IPR049050">
    <property type="entry name" value="nSTAND3"/>
</dbReference>
<feature type="repeat" description="ANK" evidence="3">
    <location>
        <begin position="910"/>
        <end position="942"/>
    </location>
</feature>
<feature type="repeat" description="ANK" evidence="3">
    <location>
        <begin position="1207"/>
        <end position="1239"/>
    </location>
</feature>
<dbReference type="EMBL" id="CAJPWZ010001215">
    <property type="protein sequence ID" value="CAG2209859.1"/>
    <property type="molecule type" value="Genomic_DNA"/>
</dbReference>
<gene>
    <name evidence="6" type="ORF">MEDL_23976</name>
</gene>
<feature type="repeat" description="ANK" evidence="3">
    <location>
        <begin position="1108"/>
        <end position="1140"/>
    </location>
</feature>
<evidence type="ECO:0000313" key="7">
    <source>
        <dbReference type="Proteomes" id="UP000683360"/>
    </source>
</evidence>
<dbReference type="Pfam" id="PF12796">
    <property type="entry name" value="Ank_2"/>
    <property type="match status" value="7"/>
</dbReference>
<evidence type="ECO:0000256" key="1">
    <source>
        <dbReference type="ARBA" id="ARBA00022737"/>
    </source>
</evidence>
<feature type="repeat" description="ANK" evidence="3">
    <location>
        <begin position="976"/>
        <end position="1008"/>
    </location>
</feature>
<dbReference type="OrthoDB" id="6130038at2759"/>
<protein>
    <recommendedName>
        <fullName evidence="8">DZIP3-like HEPN domain-containing protein</fullName>
    </recommendedName>
</protein>
<evidence type="ECO:0000259" key="5">
    <source>
        <dbReference type="Pfam" id="PF20720"/>
    </source>
</evidence>
<evidence type="ECO:0000313" key="6">
    <source>
        <dbReference type="EMBL" id="CAG2209859.1"/>
    </source>
</evidence>
<dbReference type="Pfam" id="PF00023">
    <property type="entry name" value="Ank"/>
    <property type="match status" value="2"/>
</dbReference>
<reference evidence="6" key="1">
    <citation type="submission" date="2021-03" db="EMBL/GenBank/DDBJ databases">
        <authorList>
            <person name="Bekaert M."/>
        </authorList>
    </citation>
    <scope>NUCLEOTIDE SEQUENCE</scope>
</reference>
<feature type="repeat" description="ANK" evidence="3">
    <location>
        <begin position="778"/>
        <end position="810"/>
    </location>
</feature>
<feature type="repeat" description="ANK" evidence="3">
    <location>
        <begin position="1292"/>
        <end position="1324"/>
    </location>
</feature>
<dbReference type="SMART" id="SM00248">
    <property type="entry name" value="ANK"/>
    <property type="match status" value="23"/>
</dbReference>
<keyword evidence="7" id="KW-1185">Reference proteome</keyword>
<keyword evidence="1" id="KW-0677">Repeat</keyword>
<evidence type="ECO:0000259" key="4">
    <source>
        <dbReference type="Pfam" id="PF18738"/>
    </source>
</evidence>
<dbReference type="SUPFAM" id="SSF48403">
    <property type="entry name" value="Ankyrin repeat"/>
    <property type="match status" value="3"/>
</dbReference>
<evidence type="ECO:0000256" key="3">
    <source>
        <dbReference type="PROSITE-ProRule" id="PRU00023"/>
    </source>
</evidence>
<feature type="repeat" description="ANK" evidence="3">
    <location>
        <begin position="1075"/>
        <end position="1107"/>
    </location>
</feature>
<feature type="repeat" description="ANK" evidence="3">
    <location>
        <begin position="745"/>
        <end position="777"/>
    </location>
</feature>
<dbReference type="InterPro" id="IPR051165">
    <property type="entry name" value="Multifunctional_ANK_Repeat"/>
</dbReference>
<dbReference type="Pfam" id="PF13637">
    <property type="entry name" value="Ank_4"/>
    <property type="match status" value="2"/>
</dbReference>
<dbReference type="InterPro" id="IPR036770">
    <property type="entry name" value="Ankyrin_rpt-contain_sf"/>
</dbReference>
<feature type="repeat" description="ANK" evidence="3">
    <location>
        <begin position="1141"/>
        <end position="1169"/>
    </location>
</feature>
<dbReference type="InterPro" id="IPR002110">
    <property type="entry name" value="Ankyrin_rpt"/>
</dbReference>
<comment type="caution">
    <text evidence="6">The sequence shown here is derived from an EMBL/GenBank/DDBJ whole genome shotgun (WGS) entry which is preliminary data.</text>
</comment>
<dbReference type="InterPro" id="IPR041249">
    <property type="entry name" value="HEPN_DZIP3"/>
</dbReference>
<feature type="domain" description="DZIP3-like HEPN" evidence="4">
    <location>
        <begin position="101"/>
        <end position="236"/>
    </location>
</feature>
<dbReference type="SUPFAM" id="SSF52540">
    <property type="entry name" value="P-loop containing nucleoside triphosphate hydrolases"/>
    <property type="match status" value="1"/>
</dbReference>